<dbReference type="InterPro" id="IPR000683">
    <property type="entry name" value="Gfo/Idh/MocA-like_OxRdtase_N"/>
</dbReference>
<reference evidence="3 4" key="1">
    <citation type="submission" date="2021-01" db="EMBL/GenBank/DDBJ databases">
        <title>Whole genome shotgun sequence of Catellatospora coxensis NBRC 107359.</title>
        <authorList>
            <person name="Komaki H."/>
            <person name="Tamura T."/>
        </authorList>
    </citation>
    <scope>NUCLEOTIDE SEQUENCE [LARGE SCALE GENOMIC DNA]</scope>
    <source>
        <strain evidence="3 4">NBRC 107359</strain>
    </source>
</reference>
<dbReference type="Pfam" id="PF01408">
    <property type="entry name" value="GFO_IDH_MocA"/>
    <property type="match status" value="1"/>
</dbReference>
<feature type="domain" description="Gfo/Idh/MocA-like oxidoreductase N-terminal" evidence="2">
    <location>
        <begin position="4"/>
        <end position="119"/>
    </location>
</feature>
<dbReference type="SUPFAM" id="SSF51735">
    <property type="entry name" value="NAD(P)-binding Rossmann-fold domains"/>
    <property type="match status" value="1"/>
</dbReference>
<dbReference type="SUPFAM" id="SSF55347">
    <property type="entry name" value="Glyceraldehyde-3-phosphate dehydrogenase-like, C-terminal domain"/>
    <property type="match status" value="1"/>
</dbReference>
<evidence type="ECO:0000259" key="2">
    <source>
        <dbReference type="Pfam" id="PF01408"/>
    </source>
</evidence>
<dbReference type="InterPro" id="IPR050463">
    <property type="entry name" value="Gfo/Idh/MocA_oxidrdct_glycsds"/>
</dbReference>
<comment type="caution">
    <text evidence="3">The sequence shown here is derived from an EMBL/GenBank/DDBJ whole genome shotgun (WGS) entry which is preliminary data.</text>
</comment>
<keyword evidence="1" id="KW-0560">Oxidoreductase</keyword>
<dbReference type="EMBL" id="BONI01000027">
    <property type="protein sequence ID" value="GIG06806.1"/>
    <property type="molecule type" value="Genomic_DNA"/>
</dbReference>
<dbReference type="InterPro" id="IPR036291">
    <property type="entry name" value="NAD(P)-bd_dom_sf"/>
</dbReference>
<evidence type="ECO:0000256" key="1">
    <source>
        <dbReference type="ARBA" id="ARBA00023002"/>
    </source>
</evidence>
<dbReference type="AlphaFoldDB" id="A0A8J3P9I7"/>
<gene>
    <name evidence="3" type="ORF">Cco03nite_35060</name>
</gene>
<dbReference type="RefSeq" id="WP_203693163.1">
    <property type="nucleotide sequence ID" value="NZ_BAAALC010000012.1"/>
</dbReference>
<dbReference type="GO" id="GO:0016491">
    <property type="term" value="F:oxidoreductase activity"/>
    <property type="evidence" value="ECO:0007669"/>
    <property type="project" value="UniProtKB-KW"/>
</dbReference>
<sequence length="369" mass="39614">MSVGVAIVGLGFGAAFLPIYQRHPDVGHITIVDADPARLAEVGERHGIADRATDLDEVLADPRVDAVHLLTPVAFHARQSIAVLNSGRHCACAVPMAMSLADVEAVRAAAHASGRVYMMMETSVYAREYHAVEQLHRSGELGAVTFYRGFHIQNLDGFAHYWQGYPPMAYVTHALSPILALLDTTVESVHCLGSGRLTGAREGAFGNPYPLEAGLFRLRGHDAVAEVTMAFFQTARAYTEGFCVYGDRVGIEWPSAEGGPLTRFDMTLPGPGQRGNPVERAVFEPADHGHLLPASIAGFTRHRDAHGGSHPHLVHEFLRSIVEGRGSRIDADTAAAWTAPGIVAHESAMRGGETLAVPDFATLLPPGLR</sequence>
<evidence type="ECO:0000313" key="4">
    <source>
        <dbReference type="Proteomes" id="UP000630887"/>
    </source>
</evidence>
<dbReference type="Gene3D" id="3.40.50.720">
    <property type="entry name" value="NAD(P)-binding Rossmann-like Domain"/>
    <property type="match status" value="1"/>
</dbReference>
<dbReference type="PANTHER" id="PTHR43818">
    <property type="entry name" value="BCDNA.GH03377"/>
    <property type="match status" value="1"/>
</dbReference>
<evidence type="ECO:0000313" key="3">
    <source>
        <dbReference type="EMBL" id="GIG06806.1"/>
    </source>
</evidence>
<dbReference type="GO" id="GO:0000166">
    <property type="term" value="F:nucleotide binding"/>
    <property type="evidence" value="ECO:0007669"/>
    <property type="project" value="InterPro"/>
</dbReference>
<name>A0A8J3P9I7_9ACTN</name>
<organism evidence="3 4">
    <name type="scientific">Catellatospora coxensis</name>
    <dbReference type="NCBI Taxonomy" id="310354"/>
    <lineage>
        <taxon>Bacteria</taxon>
        <taxon>Bacillati</taxon>
        <taxon>Actinomycetota</taxon>
        <taxon>Actinomycetes</taxon>
        <taxon>Micromonosporales</taxon>
        <taxon>Micromonosporaceae</taxon>
        <taxon>Catellatospora</taxon>
    </lineage>
</organism>
<proteinExistence type="predicted"/>
<protein>
    <submittedName>
        <fullName evidence="3">Oxidoreductase</fullName>
    </submittedName>
</protein>
<dbReference type="Proteomes" id="UP000630887">
    <property type="component" value="Unassembled WGS sequence"/>
</dbReference>
<accession>A0A8J3P9I7</accession>
<keyword evidence="4" id="KW-1185">Reference proteome</keyword>
<dbReference type="PANTHER" id="PTHR43818:SF11">
    <property type="entry name" value="BCDNA.GH03377"/>
    <property type="match status" value="1"/>
</dbReference>
<dbReference type="Gene3D" id="3.30.360.10">
    <property type="entry name" value="Dihydrodipicolinate Reductase, domain 2"/>
    <property type="match status" value="1"/>
</dbReference>